<dbReference type="Gene3D" id="3.40.50.1450">
    <property type="entry name" value="HybD-like"/>
    <property type="match status" value="1"/>
</dbReference>
<dbReference type="GO" id="GO:0046872">
    <property type="term" value="F:metal ion binding"/>
    <property type="evidence" value="ECO:0007669"/>
    <property type="project" value="UniProtKB-KW"/>
</dbReference>
<evidence type="ECO:0000256" key="5">
    <source>
        <dbReference type="ARBA" id="ARBA00022750"/>
    </source>
</evidence>
<dbReference type="PANTHER" id="PTHR30302:SF1">
    <property type="entry name" value="HYDROGENASE 2 MATURATION PROTEASE"/>
    <property type="match status" value="1"/>
</dbReference>
<evidence type="ECO:0000256" key="6">
    <source>
        <dbReference type="ARBA" id="ARBA00022801"/>
    </source>
</evidence>
<evidence type="ECO:0000256" key="1">
    <source>
        <dbReference type="ARBA" id="ARBA00006814"/>
    </source>
</evidence>
<keyword evidence="5" id="KW-0064">Aspartyl protease</keyword>
<dbReference type="Proteomes" id="UP000769766">
    <property type="component" value="Unassembled WGS sequence"/>
</dbReference>
<comment type="similarity">
    <text evidence="1">Belongs to the peptidase A31 family.</text>
</comment>
<evidence type="ECO:0000256" key="2">
    <source>
        <dbReference type="ARBA" id="ARBA00022596"/>
    </source>
</evidence>
<organism evidence="7 8">
    <name type="scientific">Tectimicrobiota bacterium</name>
    <dbReference type="NCBI Taxonomy" id="2528274"/>
    <lineage>
        <taxon>Bacteria</taxon>
        <taxon>Pseudomonadati</taxon>
        <taxon>Nitrospinota/Tectimicrobiota group</taxon>
        <taxon>Candidatus Tectimicrobiota</taxon>
    </lineage>
</organism>
<evidence type="ECO:0000313" key="8">
    <source>
        <dbReference type="Proteomes" id="UP000769766"/>
    </source>
</evidence>
<evidence type="ECO:0000313" key="7">
    <source>
        <dbReference type="EMBL" id="MBI2876054.1"/>
    </source>
</evidence>
<name>A0A932CMX1_UNCTE</name>
<reference evidence="7" key="1">
    <citation type="submission" date="2020-07" db="EMBL/GenBank/DDBJ databases">
        <title>Huge and variable diversity of episymbiotic CPR bacteria and DPANN archaea in groundwater ecosystems.</title>
        <authorList>
            <person name="He C.Y."/>
            <person name="Keren R."/>
            <person name="Whittaker M."/>
            <person name="Farag I.F."/>
            <person name="Doudna J."/>
            <person name="Cate J.H.D."/>
            <person name="Banfield J.F."/>
        </authorList>
    </citation>
    <scope>NUCLEOTIDE SEQUENCE</scope>
    <source>
        <strain evidence="7">NC_groundwater_672_Ag_B-0.1um_62_36</strain>
    </source>
</reference>
<keyword evidence="2" id="KW-0533">Nickel</keyword>
<comment type="caution">
    <text evidence="7">The sequence shown here is derived from an EMBL/GenBank/DDBJ whole genome shotgun (WGS) entry which is preliminary data.</text>
</comment>
<evidence type="ECO:0000256" key="3">
    <source>
        <dbReference type="ARBA" id="ARBA00022670"/>
    </source>
</evidence>
<keyword evidence="4" id="KW-0479">Metal-binding</keyword>
<dbReference type="GO" id="GO:0008047">
    <property type="term" value="F:enzyme activator activity"/>
    <property type="evidence" value="ECO:0007669"/>
    <property type="project" value="InterPro"/>
</dbReference>
<dbReference type="InterPro" id="IPR000671">
    <property type="entry name" value="Peptidase_A31"/>
</dbReference>
<sequence length="174" mass="19110">MKEKVVILGVGNLLLRDEGSGIHVLRELQAHYLFEDQVHLVDGGTGGLGLLPLIEGAEHLIVIDAVQTSHPPGTLFRFTPAEILHENTPRLSSHELDLAGVLQLAEILGRVPPSVILFGVQPEDISSYGLDLTPSVQAVVPVLVRLVLEELDRWGVHWRRREDGEPVIPEKGVR</sequence>
<dbReference type="NCBIfam" id="TIGR00072">
    <property type="entry name" value="hydrog_prot"/>
    <property type="match status" value="1"/>
</dbReference>
<evidence type="ECO:0000256" key="4">
    <source>
        <dbReference type="ARBA" id="ARBA00022723"/>
    </source>
</evidence>
<keyword evidence="6" id="KW-0378">Hydrolase</keyword>
<accession>A0A932CMX1</accession>
<gene>
    <name evidence="7" type="ORF">HYY20_04160</name>
</gene>
<proteinExistence type="inferred from homology"/>
<dbReference type="AlphaFoldDB" id="A0A932CMX1"/>
<dbReference type="FunFam" id="3.40.50.1450:FF:000002">
    <property type="entry name" value="Hydrogenase 1 maturation protease"/>
    <property type="match status" value="1"/>
</dbReference>
<dbReference type="EMBL" id="JACPRF010000128">
    <property type="protein sequence ID" value="MBI2876054.1"/>
    <property type="molecule type" value="Genomic_DNA"/>
</dbReference>
<dbReference type="Pfam" id="PF01750">
    <property type="entry name" value="HycI"/>
    <property type="match status" value="1"/>
</dbReference>
<dbReference type="SUPFAM" id="SSF53163">
    <property type="entry name" value="HybD-like"/>
    <property type="match status" value="1"/>
</dbReference>
<dbReference type="GO" id="GO:0004190">
    <property type="term" value="F:aspartic-type endopeptidase activity"/>
    <property type="evidence" value="ECO:0007669"/>
    <property type="project" value="UniProtKB-KW"/>
</dbReference>
<dbReference type="PRINTS" id="PR00446">
    <property type="entry name" value="HYDRGNUPTAKE"/>
</dbReference>
<dbReference type="InterPro" id="IPR023430">
    <property type="entry name" value="Pept_HybD-like_dom_sf"/>
</dbReference>
<protein>
    <submittedName>
        <fullName evidence="7">Hydrogenase maturation protease</fullName>
    </submittedName>
</protein>
<keyword evidence="3 7" id="KW-0645">Protease</keyword>
<dbReference type="GO" id="GO:0016485">
    <property type="term" value="P:protein processing"/>
    <property type="evidence" value="ECO:0007669"/>
    <property type="project" value="TreeGrafter"/>
</dbReference>
<dbReference type="PANTHER" id="PTHR30302">
    <property type="entry name" value="HYDROGENASE 1 MATURATION PROTEASE"/>
    <property type="match status" value="1"/>
</dbReference>